<dbReference type="GO" id="GO:0043161">
    <property type="term" value="P:proteasome-mediated ubiquitin-dependent protein catabolic process"/>
    <property type="evidence" value="ECO:0007669"/>
    <property type="project" value="InterPro"/>
</dbReference>
<dbReference type="RefSeq" id="XP_012647552.1">
    <property type="nucleotide sequence ID" value="XM_012792098.1"/>
</dbReference>
<sequence>MSSNTVATLDRWLLSTIFEQINDNMRETYRNVDHEMKLITQFITKKLINISDPHTIRLKLKKAIDRLQTLDQLVKQSNTEQENYFDTIVERIDMLSAEPNLQNVQQNPNFNITNDYVHKRVSWTLMEFLNRRGYINTAKQLAAKENLNNLADLELFTEVKHVSDQIKSGNLEGVLKWINNYRYKLNKLYIPLEDQVLAQRIINAAANDDMELVVKLIEQGGGKTDSPEIRKAITSCLKGINVNDTKDKLDSILKLYESAVAQAQGYSEYPLVHYILHAGFSAMKSKACRDCRAISCPSCCPDWSVYVEQVPTLHRLQSVLVCPITGQVMDDLNPPMASPDGIVYSYNALKCYTEEGIVTCPKTGHKHPFDSYTKLFIT</sequence>
<dbReference type="VEuPathDB" id="PiroplasmaDB:BMR1_01G02420"/>
<reference evidence="2 3" key="2">
    <citation type="journal article" date="2013" name="PLoS ONE">
        <title>Whole genome mapping and re-organization of the nuclear and mitochondrial genomes of Babesia microti isolates.</title>
        <authorList>
            <person name="Cornillot E."/>
            <person name="Dassouli A."/>
            <person name="Garg A."/>
            <person name="Pachikara N."/>
            <person name="Randazzo S."/>
            <person name="Depoix D."/>
            <person name="Carcy B."/>
            <person name="Delbecq S."/>
            <person name="Frutos R."/>
            <person name="Silva J.C."/>
            <person name="Sutton R."/>
            <person name="Krause P.J."/>
            <person name="Mamoun C.B."/>
        </authorList>
    </citation>
    <scope>NUCLEOTIDE SEQUENCE [LARGE SCALE GENOMIC DNA]</scope>
    <source>
        <strain evidence="2 3">RI</strain>
    </source>
</reference>
<dbReference type="EMBL" id="FO082871">
    <property type="protein sequence ID" value="CCF72943.1"/>
    <property type="molecule type" value="Genomic_DNA"/>
</dbReference>
<dbReference type="GO" id="GO:0034657">
    <property type="term" value="C:GID complex"/>
    <property type="evidence" value="ECO:0007669"/>
    <property type="project" value="TreeGrafter"/>
</dbReference>
<dbReference type="InterPro" id="IPR045098">
    <property type="entry name" value="Fyv10_fam"/>
</dbReference>
<evidence type="ECO:0000313" key="3">
    <source>
        <dbReference type="Proteomes" id="UP000002899"/>
    </source>
</evidence>
<dbReference type="InterPro" id="IPR024964">
    <property type="entry name" value="CTLH/CRA"/>
</dbReference>
<dbReference type="PANTHER" id="PTHR12170:SF2">
    <property type="entry name" value="E3 UBIQUITIN-PROTEIN TRANSFERASE MAEA"/>
    <property type="match status" value="1"/>
</dbReference>
<reference evidence="2 3" key="3">
    <citation type="journal article" date="2016" name="Sci. Rep.">
        <title>Genome-wide diversity and gene expression profiling of Babesia microti isolates identify polymorphic genes that mediate host-pathogen interactions.</title>
        <authorList>
            <person name="Silva J.C."/>
            <person name="Cornillot E."/>
            <person name="McCracken C."/>
            <person name="Usmani-Brown S."/>
            <person name="Dwivedi A."/>
            <person name="Ifeonu O.O."/>
            <person name="Crabtree J."/>
            <person name="Gotia H.T."/>
            <person name="Virji A.Z."/>
            <person name="Reynes C."/>
            <person name="Colinge J."/>
            <person name="Kumar V."/>
            <person name="Lawres L."/>
            <person name="Pazzi J.E."/>
            <person name="Pablo J.V."/>
            <person name="Hung C."/>
            <person name="Brancato J."/>
            <person name="Kumari P."/>
            <person name="Orvis J."/>
            <person name="Tretina K."/>
            <person name="Chibucos M."/>
            <person name="Ott S."/>
            <person name="Sadzewicz L."/>
            <person name="Sengamalay N."/>
            <person name="Shetty A.C."/>
            <person name="Su Q."/>
            <person name="Tallon L."/>
            <person name="Fraser C.M."/>
            <person name="Frutos R."/>
            <person name="Molina D.M."/>
            <person name="Krause P.J."/>
            <person name="Ben Mamoun C."/>
        </authorList>
    </citation>
    <scope>NUCLEOTIDE SEQUENCE [LARGE SCALE GENOMIC DNA]</scope>
    <source>
        <strain evidence="2 3">RI</strain>
    </source>
</reference>
<dbReference type="GO" id="GO:0004842">
    <property type="term" value="F:ubiquitin-protein transferase activity"/>
    <property type="evidence" value="ECO:0007669"/>
    <property type="project" value="InterPro"/>
</dbReference>
<dbReference type="KEGG" id="bmic:BMR1_01G02420"/>
<evidence type="ECO:0000313" key="2">
    <source>
        <dbReference type="EMBL" id="CCF72943.1"/>
    </source>
</evidence>
<dbReference type="OMA" id="KHETSRC"/>
<keyword evidence="3" id="KW-1185">Reference proteome</keyword>
<dbReference type="CDD" id="cd16659">
    <property type="entry name" value="RING-Ubox_Emp"/>
    <property type="match status" value="1"/>
</dbReference>
<gene>
    <name evidence="2" type="ORF">BMR1_01G02420</name>
</gene>
<proteinExistence type="predicted"/>
<protein>
    <submittedName>
        <fullName evidence="2">Macrophage erythroblast attacher</fullName>
    </submittedName>
</protein>
<dbReference type="GO" id="GO:0005634">
    <property type="term" value="C:nucleus"/>
    <property type="evidence" value="ECO:0007669"/>
    <property type="project" value="TreeGrafter"/>
</dbReference>
<dbReference type="PANTHER" id="PTHR12170">
    <property type="entry name" value="MACROPHAGE ERYTHROBLAST ATTACHER-RELATED"/>
    <property type="match status" value="1"/>
</dbReference>
<dbReference type="SUPFAM" id="SSF57850">
    <property type="entry name" value="RING/U-box"/>
    <property type="match status" value="1"/>
</dbReference>
<name>I7I879_BABMR</name>
<evidence type="ECO:0000259" key="1">
    <source>
        <dbReference type="Pfam" id="PF10607"/>
    </source>
</evidence>
<dbReference type="GeneID" id="24423559"/>
<dbReference type="Proteomes" id="UP000002899">
    <property type="component" value="Chromosome I"/>
</dbReference>
<reference evidence="2 3" key="1">
    <citation type="journal article" date="2012" name="Nucleic Acids Res.">
        <title>Sequencing of the smallest Apicomplexan genome from the human pathogen Babesia microti.</title>
        <authorList>
            <person name="Cornillot E."/>
            <person name="Hadj-Kaddour K."/>
            <person name="Dassouli A."/>
            <person name="Noel B."/>
            <person name="Ranwez V."/>
            <person name="Vacherie B."/>
            <person name="Augagneur Y."/>
            <person name="Bres V."/>
            <person name="Duclos A."/>
            <person name="Randazzo S."/>
            <person name="Carcy B."/>
            <person name="Debierre-Grockiego F."/>
            <person name="Delbecq S."/>
            <person name="Moubri-Menage K."/>
            <person name="Shams-Eldin H."/>
            <person name="Usmani-Brown S."/>
            <person name="Bringaud F."/>
            <person name="Wincker P."/>
            <person name="Vivares C.P."/>
            <person name="Schwarz R.T."/>
            <person name="Schetters T.P."/>
            <person name="Krause P.J."/>
            <person name="Gorenflot A."/>
            <person name="Berry V."/>
            <person name="Barbe V."/>
            <person name="Ben Mamoun C."/>
        </authorList>
    </citation>
    <scope>NUCLEOTIDE SEQUENCE [LARGE SCALE GENOMIC DNA]</scope>
    <source>
        <strain evidence="2 3">RI</strain>
    </source>
</reference>
<feature type="domain" description="CTLH/CRA C-terminal to LisH motif" evidence="1">
    <location>
        <begin position="156"/>
        <end position="286"/>
    </location>
</feature>
<dbReference type="AlphaFoldDB" id="I7I879"/>
<dbReference type="GO" id="GO:0005737">
    <property type="term" value="C:cytoplasm"/>
    <property type="evidence" value="ECO:0007669"/>
    <property type="project" value="TreeGrafter"/>
</dbReference>
<organism evidence="2 3">
    <name type="scientific">Babesia microti (strain RI)</name>
    <dbReference type="NCBI Taxonomy" id="1133968"/>
    <lineage>
        <taxon>Eukaryota</taxon>
        <taxon>Sar</taxon>
        <taxon>Alveolata</taxon>
        <taxon>Apicomplexa</taxon>
        <taxon>Aconoidasida</taxon>
        <taxon>Piroplasmida</taxon>
        <taxon>Babesiidae</taxon>
        <taxon>Babesia</taxon>
    </lineage>
</organism>
<accession>I7I879</accession>
<dbReference type="Pfam" id="PF10607">
    <property type="entry name" value="CTLH"/>
    <property type="match status" value="1"/>
</dbReference>
<dbReference type="OrthoDB" id="1933455at2759"/>